<proteinExistence type="predicted"/>
<organism evidence="1 2">
    <name type="scientific">Stigmatella ashevillensis</name>
    <dbReference type="NCBI Taxonomy" id="2995309"/>
    <lineage>
        <taxon>Bacteria</taxon>
        <taxon>Pseudomonadati</taxon>
        <taxon>Myxococcota</taxon>
        <taxon>Myxococcia</taxon>
        <taxon>Myxococcales</taxon>
        <taxon>Cystobacterineae</taxon>
        <taxon>Archangiaceae</taxon>
        <taxon>Stigmatella</taxon>
    </lineage>
</organism>
<reference evidence="1 2" key="1">
    <citation type="submission" date="2022-11" db="EMBL/GenBank/DDBJ databases">
        <title>Minimal conservation of predation-associated metabolite biosynthetic gene clusters underscores biosynthetic potential of Myxococcota including descriptions for ten novel species: Archangium lansinium sp. nov., Myxococcus landrumus sp. nov., Nannocystis bai.</title>
        <authorList>
            <person name="Ahearne A."/>
            <person name="Stevens C."/>
            <person name="Dowd S."/>
        </authorList>
    </citation>
    <scope>NUCLEOTIDE SEQUENCE [LARGE SCALE GENOMIC DNA]</scope>
    <source>
        <strain evidence="1 2">NCWAL01</strain>
    </source>
</reference>
<dbReference type="Pfam" id="PF14356">
    <property type="entry name" value="DUF4403"/>
    <property type="match status" value="1"/>
</dbReference>
<name>A0ABT5DED6_9BACT</name>
<accession>A0ABT5DED6</accession>
<comment type="caution">
    <text evidence="1">The sequence shown here is derived from an EMBL/GenBank/DDBJ whole genome shotgun (WGS) entry which is preliminary data.</text>
</comment>
<sequence length="472" mass="51677">MFKGLLISMLVQLSPSDRREAAPPPFLDPPPVLQVPVSSLSVPITLDLTALPALVEQEVPSSINAMGAWTMVDNGRVGIKYKASRSPFSLFVEENSLKARAQIEYEATGCIRSKIPFLGIDVCSPVASCGIHEPRRQAYVAGAAVLDWSPDWHLTSKTFFQTGFPNRCRVTFLNHDMTPHIDRALSRYLTRAAENLDAKVKEATTMRSHAEKLWQAASSPIALQPSTWLQLSPKEIQVAPLRGNGLSVTTAVELVFQPLITLGPRPEALSAPLPPLKVGTSGKGVHITLEAKLAFEEATRIIGATLPRKITFKGMETEIRKVEVSGNKGHALLKVSVHIASGLPEPTDVTLTLNGKPRYDSQTGMLSFDELDYLAESQETIVKHLDPFIHTALRSELQQQSSWQVGRQVDAYRQALDSALRDLKLSEGITLRGQIKGLRPLGIVMAEDAFVVVVEAYGEVEALLALPFSRNE</sequence>
<gene>
    <name evidence="1" type="ORF">POL68_23360</name>
</gene>
<dbReference type="Proteomes" id="UP001221838">
    <property type="component" value="Unassembled WGS sequence"/>
</dbReference>
<dbReference type="EMBL" id="JAQNDM010000002">
    <property type="protein sequence ID" value="MDC0711429.1"/>
    <property type="molecule type" value="Genomic_DNA"/>
</dbReference>
<dbReference type="RefSeq" id="WP_272141382.1">
    <property type="nucleotide sequence ID" value="NZ_JAQNDM010000002.1"/>
</dbReference>
<evidence type="ECO:0000313" key="2">
    <source>
        <dbReference type="Proteomes" id="UP001221838"/>
    </source>
</evidence>
<evidence type="ECO:0000313" key="1">
    <source>
        <dbReference type="EMBL" id="MDC0711429.1"/>
    </source>
</evidence>
<protein>
    <submittedName>
        <fullName evidence="1">DUF4403 family protein</fullName>
    </submittedName>
</protein>
<dbReference type="InterPro" id="IPR025515">
    <property type="entry name" value="DUF4403"/>
</dbReference>
<keyword evidence="2" id="KW-1185">Reference proteome</keyword>